<feature type="binding site" evidence="2">
    <location>
        <position position="96"/>
    </location>
    <ligand>
        <name>glutathione</name>
        <dbReference type="ChEBI" id="CHEBI:57925"/>
    </ligand>
</feature>
<dbReference type="Gene3D" id="1.20.1050.10">
    <property type="match status" value="1"/>
</dbReference>
<dbReference type="InterPro" id="IPR016639">
    <property type="entry name" value="GST_Omega/GSH"/>
</dbReference>
<dbReference type="SUPFAM" id="SSF52833">
    <property type="entry name" value="Thioredoxin-like"/>
    <property type="match status" value="1"/>
</dbReference>
<feature type="site" description="Lowers pKa of active site Cys" evidence="3">
    <location>
        <position position="252"/>
    </location>
</feature>
<dbReference type="InterPro" id="IPR036282">
    <property type="entry name" value="Glutathione-S-Trfase_C_sf"/>
</dbReference>
<dbReference type="InterPro" id="IPR047047">
    <property type="entry name" value="GST_Omega-like_C"/>
</dbReference>
<feature type="active site" description="Proton donor/acceptor" evidence="1">
    <location>
        <position position="194"/>
    </location>
</feature>
<dbReference type="EMBL" id="AP014546">
    <property type="protein sequence ID" value="BBB29748.1"/>
    <property type="molecule type" value="Genomic_DNA"/>
</dbReference>
<feature type="domain" description="GST C-terminal" evidence="4">
    <location>
        <begin position="171"/>
        <end position="295"/>
    </location>
</feature>
<organism evidence="5 6">
    <name type="scientific">Neptunomonas japonica JAMM 1380</name>
    <dbReference type="NCBI Taxonomy" id="1441457"/>
    <lineage>
        <taxon>Bacteria</taxon>
        <taxon>Pseudomonadati</taxon>
        <taxon>Pseudomonadota</taxon>
        <taxon>Gammaproteobacteria</taxon>
        <taxon>Oceanospirillales</taxon>
        <taxon>Oceanospirillaceae</taxon>
        <taxon>Neptunomonas</taxon>
    </lineage>
</organism>
<feature type="binding site" evidence="2">
    <location>
        <begin position="129"/>
        <end position="132"/>
    </location>
    <ligand>
        <name>glutathione</name>
        <dbReference type="ChEBI" id="CHEBI:57925"/>
    </ligand>
</feature>
<dbReference type="CDD" id="cd03190">
    <property type="entry name" value="GST_C_Omega_like"/>
    <property type="match status" value="1"/>
</dbReference>
<evidence type="ECO:0000256" key="1">
    <source>
        <dbReference type="PIRSR" id="PIRSR015753-1"/>
    </source>
</evidence>
<evidence type="ECO:0000259" key="4">
    <source>
        <dbReference type="PROSITE" id="PS50405"/>
    </source>
</evidence>
<feature type="binding site" evidence="2">
    <location>
        <begin position="147"/>
        <end position="148"/>
    </location>
    <ligand>
        <name>glutathione</name>
        <dbReference type="ChEBI" id="CHEBI:57925"/>
    </ligand>
</feature>
<dbReference type="SFLD" id="SFLDG01148">
    <property type="entry name" value="Xi_(cytGST)"/>
    <property type="match status" value="1"/>
</dbReference>
<dbReference type="PANTHER" id="PTHR32419:SF6">
    <property type="entry name" value="GLUTATHIONE S-TRANSFERASE OMEGA-LIKE 1-RELATED"/>
    <property type="match status" value="1"/>
</dbReference>
<dbReference type="PIRSF" id="PIRSF015753">
    <property type="entry name" value="GST"/>
    <property type="match status" value="1"/>
</dbReference>
<accession>A0A7R6P9J3</accession>
<evidence type="ECO:0000256" key="2">
    <source>
        <dbReference type="PIRSR" id="PIRSR015753-2"/>
    </source>
</evidence>
<dbReference type="InterPro" id="IPR040079">
    <property type="entry name" value="Glutathione_S-Trfase"/>
</dbReference>
<dbReference type="Proteomes" id="UP000595332">
    <property type="component" value="Chromosome"/>
</dbReference>
<proteinExistence type="predicted"/>
<dbReference type="SFLD" id="SFLDG01206">
    <property type="entry name" value="Xi.1"/>
    <property type="match status" value="1"/>
</dbReference>
<keyword evidence="6" id="KW-1185">Reference proteome</keyword>
<dbReference type="GO" id="GO:0004364">
    <property type="term" value="F:glutathione transferase activity"/>
    <property type="evidence" value="ECO:0007669"/>
    <property type="project" value="InterPro"/>
</dbReference>
<dbReference type="InterPro" id="IPR010987">
    <property type="entry name" value="Glutathione-S-Trfase_C-like"/>
</dbReference>
<dbReference type="Pfam" id="PF13409">
    <property type="entry name" value="GST_N_2"/>
    <property type="match status" value="1"/>
</dbReference>
<dbReference type="SFLD" id="SFLDS00019">
    <property type="entry name" value="Glutathione_Transferase_(cytos"/>
    <property type="match status" value="1"/>
</dbReference>
<feature type="active site" description="Nucleophile" evidence="1">
    <location>
        <position position="63"/>
    </location>
</feature>
<evidence type="ECO:0000256" key="3">
    <source>
        <dbReference type="PIRSR" id="PIRSR015753-3"/>
    </source>
</evidence>
<dbReference type="RefSeq" id="WP_201350343.1">
    <property type="nucleotide sequence ID" value="NZ_AP014546.1"/>
</dbReference>
<evidence type="ECO:0000313" key="5">
    <source>
        <dbReference type="EMBL" id="BBB29748.1"/>
    </source>
</evidence>
<protein>
    <submittedName>
        <fullName evidence="5">Glutathione S-transferase</fullName>
    </submittedName>
</protein>
<sequence>MLIDGQWAEDFQPVQKKDAKGGFVRQPSQFRNWITPTGDAGPTGSAGFKAETGRYHLYVAYICPWASRTLMVRKLKKLEGVVSVSILNPKLTDKVWAFNGYPEAGSDPLFADDYLYQTYLRADKYYTGRITVPVLWDKQLNTIVSNESSEIIRMLNNGFGGLADNSINLYPLLLRDEIEQVNERLYHSFNNGVYRAGFATSQEAYEEACKEVFSSLDYIESRLATQPYIVESVLTEADIRLFVTLIRFDLVYHGLFKTNLKQIKDYPFTYAYMLKVYRLPGIAETVNIDHIKAGYYSIKALNPTGIVPLGLGNII</sequence>
<name>A0A7R6P9J3_9GAMM</name>
<evidence type="ECO:0000313" key="6">
    <source>
        <dbReference type="Proteomes" id="UP000595332"/>
    </source>
</evidence>
<gene>
    <name evidence="5" type="ORF">NEJAP_1798</name>
</gene>
<dbReference type="PROSITE" id="PS50405">
    <property type="entry name" value="GST_CTER"/>
    <property type="match status" value="1"/>
</dbReference>
<keyword evidence="5" id="KW-0808">Transferase</keyword>
<dbReference type="KEGG" id="njp:NEJAP_1798"/>
<dbReference type="InterPro" id="IPR036249">
    <property type="entry name" value="Thioredoxin-like_sf"/>
</dbReference>
<feature type="site" description="Lowers pKa of active site Cys" evidence="3">
    <location>
        <position position="295"/>
    </location>
</feature>
<dbReference type="AlphaFoldDB" id="A0A7R6P9J3"/>
<dbReference type="Gene3D" id="3.40.30.10">
    <property type="entry name" value="Glutaredoxin"/>
    <property type="match status" value="1"/>
</dbReference>
<dbReference type="SUPFAM" id="SSF47616">
    <property type="entry name" value="GST C-terminal domain-like"/>
    <property type="match status" value="1"/>
</dbReference>
<dbReference type="PANTHER" id="PTHR32419">
    <property type="entry name" value="GLUTATHIONYL-HYDROQUINONE REDUCTASE"/>
    <property type="match status" value="1"/>
</dbReference>
<reference evidence="5 6" key="1">
    <citation type="journal article" date="2008" name="Int. J. Syst. Evol. Microbiol.">
        <title>Neptunomonas japonica sp. nov., an Osedax japonicus symbiont-like bacterium isolated from sediment adjacent to sperm whale carcasses off Kagoshima, Japan.</title>
        <authorList>
            <person name="Miyazaki M."/>
            <person name="Nogi Y."/>
            <person name="Fujiwara Y."/>
            <person name="Kawato M."/>
            <person name="Kubokawa K."/>
            <person name="Horikoshi K."/>
        </authorList>
    </citation>
    <scope>NUCLEOTIDE SEQUENCE [LARGE SCALE GENOMIC DNA]</scope>
    <source>
        <strain evidence="5 6">JAMM 1380</strain>
    </source>
</reference>
<dbReference type="Pfam" id="PF13410">
    <property type="entry name" value="GST_C_2"/>
    <property type="match status" value="1"/>
</dbReference>
<dbReference type="InterPro" id="IPR004045">
    <property type="entry name" value="Glutathione_S-Trfase_N"/>
</dbReference>
<dbReference type="GO" id="GO:0005737">
    <property type="term" value="C:cytoplasm"/>
    <property type="evidence" value="ECO:0007669"/>
    <property type="project" value="TreeGrafter"/>
</dbReference>